<keyword evidence="6" id="KW-0479">Metal-binding</keyword>
<evidence type="ECO:0000256" key="1">
    <source>
        <dbReference type="ARBA" id="ARBA00004496"/>
    </source>
</evidence>
<evidence type="ECO:0000256" key="9">
    <source>
        <dbReference type="ARBA" id="ARBA00022842"/>
    </source>
</evidence>
<dbReference type="PANTHER" id="PTHR33540:SF2">
    <property type="entry name" value="TRNA THREONYLCARBAMOYLADENOSINE BIOSYNTHESIS PROTEIN TSAE"/>
    <property type="match status" value="1"/>
</dbReference>
<dbReference type="SUPFAM" id="SSF52540">
    <property type="entry name" value="P-loop containing nucleoside triphosphate hydrolases"/>
    <property type="match status" value="1"/>
</dbReference>
<name>A0A5P2G7E9_9BACT</name>
<dbReference type="Proteomes" id="UP000292424">
    <property type="component" value="Chromosome"/>
</dbReference>
<evidence type="ECO:0000256" key="4">
    <source>
        <dbReference type="ARBA" id="ARBA00022490"/>
    </source>
</evidence>
<keyword evidence="11" id="KW-0808">Transferase</keyword>
<evidence type="ECO:0000313" key="11">
    <source>
        <dbReference type="EMBL" id="QES90199.1"/>
    </source>
</evidence>
<reference evidence="11 12" key="1">
    <citation type="submission" date="2019-09" db="EMBL/GenBank/DDBJ databases">
        <title>Complete genome sequence of Arachidicoccus sp. B3-10 isolated from apple orchard soil.</title>
        <authorList>
            <person name="Kim H.S."/>
            <person name="Han K.-I."/>
            <person name="Suh M.K."/>
            <person name="Lee K.C."/>
            <person name="Eom M.K."/>
            <person name="Kim J.-S."/>
            <person name="Kang S.W."/>
            <person name="Sin Y."/>
            <person name="Lee J.-S."/>
        </authorList>
    </citation>
    <scope>NUCLEOTIDE SEQUENCE [LARGE SCALE GENOMIC DNA]</scope>
    <source>
        <strain evidence="11 12">B3-10</strain>
    </source>
</reference>
<dbReference type="GO" id="GO:0005737">
    <property type="term" value="C:cytoplasm"/>
    <property type="evidence" value="ECO:0007669"/>
    <property type="project" value="UniProtKB-SubCell"/>
</dbReference>
<evidence type="ECO:0000256" key="2">
    <source>
        <dbReference type="ARBA" id="ARBA00007599"/>
    </source>
</evidence>
<comment type="subcellular location">
    <subcellularLocation>
        <location evidence="1">Cytoplasm</location>
    </subcellularLocation>
</comment>
<dbReference type="OrthoDB" id="9815896at2"/>
<dbReference type="InterPro" id="IPR003442">
    <property type="entry name" value="T6A_TsaE"/>
</dbReference>
<dbReference type="GO" id="GO:0002949">
    <property type="term" value="P:tRNA threonylcarbamoyladenosine modification"/>
    <property type="evidence" value="ECO:0007669"/>
    <property type="project" value="InterPro"/>
</dbReference>
<evidence type="ECO:0000256" key="8">
    <source>
        <dbReference type="ARBA" id="ARBA00022840"/>
    </source>
</evidence>
<dbReference type="Gene3D" id="3.40.50.300">
    <property type="entry name" value="P-loop containing nucleotide triphosphate hydrolases"/>
    <property type="match status" value="1"/>
</dbReference>
<evidence type="ECO:0000256" key="3">
    <source>
        <dbReference type="ARBA" id="ARBA00019010"/>
    </source>
</evidence>
<keyword evidence="4" id="KW-0963">Cytoplasm</keyword>
<dbReference type="GO" id="GO:0005524">
    <property type="term" value="F:ATP binding"/>
    <property type="evidence" value="ECO:0007669"/>
    <property type="project" value="UniProtKB-KW"/>
</dbReference>
<dbReference type="RefSeq" id="WP_131331155.1">
    <property type="nucleotide sequence ID" value="NZ_CP044016.1"/>
</dbReference>
<dbReference type="GO" id="GO:0046872">
    <property type="term" value="F:metal ion binding"/>
    <property type="evidence" value="ECO:0007669"/>
    <property type="project" value="UniProtKB-KW"/>
</dbReference>
<dbReference type="AlphaFoldDB" id="A0A5P2G7E9"/>
<accession>A0A5P2G7E9</accession>
<proteinExistence type="inferred from homology"/>
<protein>
    <recommendedName>
        <fullName evidence="3">tRNA threonylcarbamoyladenosine biosynthesis protein TsaE</fullName>
    </recommendedName>
    <alternativeName>
        <fullName evidence="10">t(6)A37 threonylcarbamoyladenosine biosynthesis protein TsaE</fullName>
    </alternativeName>
</protein>
<keyword evidence="12" id="KW-1185">Reference proteome</keyword>
<evidence type="ECO:0000256" key="10">
    <source>
        <dbReference type="ARBA" id="ARBA00032441"/>
    </source>
</evidence>
<gene>
    <name evidence="11" type="primary">tsaE</name>
    <name evidence="11" type="ORF">E0W69_016595</name>
</gene>
<keyword evidence="8" id="KW-0067">ATP-binding</keyword>
<evidence type="ECO:0000256" key="6">
    <source>
        <dbReference type="ARBA" id="ARBA00022723"/>
    </source>
</evidence>
<organism evidence="11 12">
    <name type="scientific">Rhizosphaericola mali</name>
    <dbReference type="NCBI Taxonomy" id="2545455"/>
    <lineage>
        <taxon>Bacteria</taxon>
        <taxon>Pseudomonadati</taxon>
        <taxon>Bacteroidota</taxon>
        <taxon>Chitinophagia</taxon>
        <taxon>Chitinophagales</taxon>
        <taxon>Chitinophagaceae</taxon>
        <taxon>Rhizosphaericola</taxon>
    </lineage>
</organism>
<keyword evidence="7" id="KW-0547">Nucleotide-binding</keyword>
<evidence type="ECO:0000256" key="5">
    <source>
        <dbReference type="ARBA" id="ARBA00022694"/>
    </source>
</evidence>
<sequence>MKVLYDLDELEQVVGQCWNEFQSYKIWAMHGDMGVGKTTFTNMLCKNILQCEDNISSPTFAIINQYISPIIGTISHIDLYRLKGEEDAVNAGVEDAIYASKLSIVEWPEIAPELLEKEITIHLYFSVHTDGKRILEVRKDQIFK</sequence>
<keyword evidence="5" id="KW-0819">tRNA processing</keyword>
<evidence type="ECO:0000256" key="7">
    <source>
        <dbReference type="ARBA" id="ARBA00022741"/>
    </source>
</evidence>
<dbReference type="InterPro" id="IPR027417">
    <property type="entry name" value="P-loop_NTPase"/>
</dbReference>
<dbReference type="EMBL" id="CP044016">
    <property type="protein sequence ID" value="QES90199.1"/>
    <property type="molecule type" value="Genomic_DNA"/>
</dbReference>
<dbReference type="PANTHER" id="PTHR33540">
    <property type="entry name" value="TRNA THREONYLCARBAMOYLADENOSINE BIOSYNTHESIS PROTEIN TSAE"/>
    <property type="match status" value="1"/>
</dbReference>
<dbReference type="Pfam" id="PF02367">
    <property type="entry name" value="TsaE"/>
    <property type="match status" value="1"/>
</dbReference>
<dbReference type="KEGG" id="arac:E0W69_016595"/>
<evidence type="ECO:0000313" key="12">
    <source>
        <dbReference type="Proteomes" id="UP000292424"/>
    </source>
</evidence>
<dbReference type="NCBIfam" id="TIGR00150">
    <property type="entry name" value="T6A_YjeE"/>
    <property type="match status" value="1"/>
</dbReference>
<dbReference type="GO" id="GO:0016740">
    <property type="term" value="F:transferase activity"/>
    <property type="evidence" value="ECO:0007669"/>
    <property type="project" value="UniProtKB-KW"/>
</dbReference>
<comment type="similarity">
    <text evidence="2">Belongs to the TsaE family.</text>
</comment>
<keyword evidence="9" id="KW-0460">Magnesium</keyword>